<dbReference type="InterPro" id="IPR001878">
    <property type="entry name" value="Znf_CCHC"/>
</dbReference>
<evidence type="ECO:0000313" key="4">
    <source>
        <dbReference type="Proteomes" id="UP000092445"/>
    </source>
</evidence>
<dbReference type="InterPro" id="IPR051714">
    <property type="entry name" value="Znf_CCHC_NABP"/>
</dbReference>
<dbReference type="GO" id="GO:0003676">
    <property type="term" value="F:nucleic acid binding"/>
    <property type="evidence" value="ECO:0007669"/>
    <property type="project" value="InterPro"/>
</dbReference>
<keyword evidence="4" id="KW-1185">Reference proteome</keyword>
<dbReference type="InterPro" id="IPR036875">
    <property type="entry name" value="Znf_CCHC_sf"/>
</dbReference>
<sequence>MKKLINCLDCCKDFLVGKIFVDLLIMSMASTCYKCNRTGHFARDCNFGGGGGGGGRDMRRGNNREKCFKYNQYDHFARACPEESERCYRCNGVGHISKDCTQPDNPTCYKCHKNLQKAAFQSMHSFSIYKDMKISTFFCNANEQRQQLGREKINLHSIKIEASSQQNQKESEYFSLLSLLVCIIEKRACTNHEENSDNQPQYFESNAA</sequence>
<keyword evidence="1" id="KW-0862">Zinc</keyword>
<dbReference type="SMART" id="SM00343">
    <property type="entry name" value="ZnF_C2HC"/>
    <property type="match status" value="3"/>
</dbReference>
<proteinExistence type="predicted"/>
<name>A0A1A9ZA13_GLOPL</name>
<evidence type="ECO:0000313" key="3">
    <source>
        <dbReference type="EnsemblMetazoa" id="GPAI008211-PA"/>
    </source>
</evidence>
<evidence type="ECO:0000256" key="1">
    <source>
        <dbReference type="PROSITE-ProRule" id="PRU00047"/>
    </source>
</evidence>
<accession>A0A1A9ZA13</accession>
<feature type="domain" description="CCHC-type" evidence="2">
    <location>
        <begin position="86"/>
        <end position="102"/>
    </location>
</feature>
<dbReference type="PROSITE" id="PS50158">
    <property type="entry name" value="ZF_CCHC"/>
    <property type="match status" value="2"/>
</dbReference>
<dbReference type="GO" id="GO:0008270">
    <property type="term" value="F:zinc ion binding"/>
    <property type="evidence" value="ECO:0007669"/>
    <property type="project" value="UniProtKB-KW"/>
</dbReference>
<dbReference type="VEuPathDB" id="VectorBase:GPAI008211"/>
<dbReference type="AlphaFoldDB" id="A0A1A9ZA13"/>
<feature type="domain" description="CCHC-type" evidence="2">
    <location>
        <begin position="32"/>
        <end position="45"/>
    </location>
</feature>
<keyword evidence="1" id="KW-0863">Zinc-finger</keyword>
<dbReference type="EnsemblMetazoa" id="GPAI008211-RA">
    <property type="protein sequence ID" value="GPAI008211-PA"/>
    <property type="gene ID" value="GPAI008211"/>
</dbReference>
<organism evidence="3 4">
    <name type="scientific">Glossina pallidipes</name>
    <name type="common">Tsetse fly</name>
    <dbReference type="NCBI Taxonomy" id="7398"/>
    <lineage>
        <taxon>Eukaryota</taxon>
        <taxon>Metazoa</taxon>
        <taxon>Ecdysozoa</taxon>
        <taxon>Arthropoda</taxon>
        <taxon>Hexapoda</taxon>
        <taxon>Insecta</taxon>
        <taxon>Pterygota</taxon>
        <taxon>Neoptera</taxon>
        <taxon>Endopterygota</taxon>
        <taxon>Diptera</taxon>
        <taxon>Brachycera</taxon>
        <taxon>Muscomorpha</taxon>
        <taxon>Hippoboscoidea</taxon>
        <taxon>Glossinidae</taxon>
        <taxon>Glossina</taxon>
    </lineage>
</organism>
<reference evidence="4" key="1">
    <citation type="submission" date="2014-03" db="EMBL/GenBank/DDBJ databases">
        <authorList>
            <person name="Aksoy S."/>
            <person name="Warren W."/>
            <person name="Wilson R.K."/>
        </authorList>
    </citation>
    <scope>NUCLEOTIDE SEQUENCE [LARGE SCALE GENOMIC DNA]</scope>
    <source>
        <strain evidence="4">IAEA</strain>
    </source>
</reference>
<protein>
    <recommendedName>
        <fullName evidence="2">CCHC-type domain-containing protein</fullName>
    </recommendedName>
</protein>
<dbReference type="Proteomes" id="UP000092445">
    <property type="component" value="Unassembled WGS sequence"/>
</dbReference>
<dbReference type="PANTHER" id="PTHR23002">
    <property type="entry name" value="ZINC FINGER CCHC DOMAIN CONTAINING PROTEIN"/>
    <property type="match status" value="1"/>
</dbReference>
<dbReference type="Pfam" id="PF00098">
    <property type="entry name" value="zf-CCHC"/>
    <property type="match status" value="2"/>
</dbReference>
<dbReference type="Gene3D" id="4.10.60.10">
    <property type="entry name" value="Zinc finger, CCHC-type"/>
    <property type="match status" value="2"/>
</dbReference>
<dbReference type="SUPFAM" id="SSF57756">
    <property type="entry name" value="Retrovirus zinc finger-like domains"/>
    <property type="match status" value="2"/>
</dbReference>
<keyword evidence="1" id="KW-0479">Metal-binding</keyword>
<evidence type="ECO:0000259" key="2">
    <source>
        <dbReference type="PROSITE" id="PS50158"/>
    </source>
</evidence>
<reference evidence="3" key="2">
    <citation type="submission" date="2020-05" db="UniProtKB">
        <authorList>
            <consortium name="EnsemblMetazoa"/>
        </authorList>
    </citation>
    <scope>IDENTIFICATION</scope>
    <source>
        <strain evidence="3">IAEA</strain>
    </source>
</reference>
<dbReference type="STRING" id="7398.A0A1A9ZA13"/>